<dbReference type="SUPFAM" id="SSF116734">
    <property type="entry name" value="DNA methylase specificity domain"/>
    <property type="match status" value="1"/>
</dbReference>
<dbReference type="EMBL" id="VWVM01000002">
    <property type="protein sequence ID" value="KAA6128255.1"/>
    <property type="molecule type" value="Genomic_DNA"/>
</dbReference>
<dbReference type="InterPro" id="IPR052916">
    <property type="entry name" value="Type-I_RE_MTase_Subunit"/>
</dbReference>
<dbReference type="Gene3D" id="3.90.220.20">
    <property type="entry name" value="DNA methylase specificity domains"/>
    <property type="match status" value="1"/>
</dbReference>
<evidence type="ECO:0000256" key="3">
    <source>
        <dbReference type="ARBA" id="ARBA00022679"/>
    </source>
</evidence>
<comment type="similarity">
    <text evidence="1">Belongs to the N(4)/N(6)-methyltransferase family.</text>
</comment>
<evidence type="ECO:0000256" key="4">
    <source>
        <dbReference type="ARBA" id="ARBA00022747"/>
    </source>
</evidence>
<dbReference type="InterPro" id="IPR002052">
    <property type="entry name" value="DNA_methylase_N6_adenine_CS"/>
</dbReference>
<dbReference type="Gene3D" id="3.40.50.150">
    <property type="entry name" value="Vaccinia Virus protein VP39"/>
    <property type="match status" value="1"/>
</dbReference>
<keyword evidence="5" id="KW-0238">DNA-binding</keyword>
<keyword evidence="4" id="KW-0680">Restriction system</keyword>
<keyword evidence="3" id="KW-0808">Transferase</keyword>
<dbReference type="GO" id="GO:0003677">
    <property type="term" value="F:DNA binding"/>
    <property type="evidence" value="ECO:0007669"/>
    <property type="project" value="UniProtKB-KW"/>
</dbReference>
<dbReference type="GO" id="GO:0008170">
    <property type="term" value="F:N-methyltransferase activity"/>
    <property type="evidence" value="ECO:0007669"/>
    <property type="project" value="InterPro"/>
</dbReference>
<feature type="domain" description="DNA methylase adenine-specific" evidence="6">
    <location>
        <begin position="16"/>
        <end position="244"/>
    </location>
</feature>
<protein>
    <submittedName>
        <fullName evidence="7">N-6 DNA methylase</fullName>
    </submittedName>
</protein>
<dbReference type="AlphaFoldDB" id="A0AB34CXA7"/>
<organism evidence="7 8">
    <name type="scientific">Candidatus Pantoea gossypiicola</name>
    <dbReference type="NCBI Taxonomy" id="2608008"/>
    <lineage>
        <taxon>Bacteria</taxon>
        <taxon>Pseudomonadati</taxon>
        <taxon>Pseudomonadota</taxon>
        <taxon>Gammaproteobacteria</taxon>
        <taxon>Enterobacterales</taxon>
        <taxon>Erwiniaceae</taxon>
        <taxon>Pantoea</taxon>
    </lineage>
</organism>
<evidence type="ECO:0000256" key="5">
    <source>
        <dbReference type="ARBA" id="ARBA00023125"/>
    </source>
</evidence>
<dbReference type="PANTHER" id="PTHR42998">
    <property type="entry name" value="TYPE I RESTRICTION ENZYME HINDVIIP M PROTEIN-RELATED"/>
    <property type="match status" value="1"/>
</dbReference>
<evidence type="ECO:0000256" key="1">
    <source>
        <dbReference type="ARBA" id="ARBA00006594"/>
    </source>
</evidence>
<name>A0AB34CXA7_9GAMM</name>
<dbReference type="PRINTS" id="PR00507">
    <property type="entry name" value="N12N6MTFRASE"/>
</dbReference>
<sequence>MPIKQCRKIMHLTHNRKSDYLGRYFTSEIIGQLLIDSMQNVSPSLVLDLGSGDGALTVAASKQWSDAIFMTVDIDLNARAKSLESMFGGRITHTIANALSHDLPNKINISLASADAAICNPPYIRPKWHNDFKYILEEAGLEDVIYSKKDISAEMLFIAQNLRLLKSGGLLGLILPDGIISGDKHLELRRKLLECHAVESVIQLPRRVFRRTDAKTHILVLRKDGQPGEKVTLQCVDENNDFCQPIKIKTSSAVERLDYSYHSAKVKNNNGVRVGDIVSLLVRGNISSSERRLKSHPVFHTSDMHSKQYKVPHEFFIKNEQLKNNEVVACPGDILISRVGRNLTEKICMVENGNVVISDCIILIRVAVEYRDGLFAFLISEEGKNYLNALSHGVGARFLTQKAILNLIF</sequence>
<dbReference type="Proteomes" id="UP000324255">
    <property type="component" value="Unassembled WGS sequence"/>
</dbReference>
<dbReference type="Pfam" id="PF02384">
    <property type="entry name" value="N6_Mtase"/>
    <property type="match status" value="1"/>
</dbReference>
<reference evidence="7 8" key="1">
    <citation type="submission" date="2019-09" db="EMBL/GenBank/DDBJ databases">
        <title>Genomic diversity of phyloplane-associated Pantoea species in Pakistan cotton crop.</title>
        <authorList>
            <person name="Tufail M.R."/>
            <person name="Cook D.R."/>
        </authorList>
    </citation>
    <scope>NUCLEOTIDE SEQUENCE [LARGE SCALE GENOMIC DNA]</scope>
    <source>
        <strain evidence="7 8">B_8</strain>
    </source>
</reference>
<evidence type="ECO:0000313" key="8">
    <source>
        <dbReference type="Proteomes" id="UP000324255"/>
    </source>
</evidence>
<dbReference type="PROSITE" id="PS00092">
    <property type="entry name" value="N6_MTASE"/>
    <property type="match status" value="1"/>
</dbReference>
<dbReference type="InterPro" id="IPR029063">
    <property type="entry name" value="SAM-dependent_MTases_sf"/>
</dbReference>
<dbReference type="GO" id="GO:0032259">
    <property type="term" value="P:methylation"/>
    <property type="evidence" value="ECO:0007669"/>
    <property type="project" value="UniProtKB-KW"/>
</dbReference>
<dbReference type="PANTHER" id="PTHR42998:SF1">
    <property type="entry name" value="TYPE I RESTRICTION ENZYME HINDI METHYLASE SUBUNIT"/>
    <property type="match status" value="1"/>
</dbReference>
<dbReference type="InterPro" id="IPR044946">
    <property type="entry name" value="Restrct_endonuc_typeI_TRD_sf"/>
</dbReference>
<evidence type="ECO:0000259" key="6">
    <source>
        <dbReference type="Pfam" id="PF02384"/>
    </source>
</evidence>
<keyword evidence="8" id="KW-1185">Reference proteome</keyword>
<comment type="caution">
    <text evidence="7">The sequence shown here is derived from an EMBL/GenBank/DDBJ whole genome shotgun (WGS) entry which is preliminary data.</text>
</comment>
<evidence type="ECO:0000256" key="2">
    <source>
        <dbReference type="ARBA" id="ARBA00022603"/>
    </source>
</evidence>
<accession>A0AB34CXA7</accession>
<dbReference type="GO" id="GO:0009307">
    <property type="term" value="P:DNA restriction-modification system"/>
    <property type="evidence" value="ECO:0007669"/>
    <property type="project" value="UniProtKB-KW"/>
</dbReference>
<dbReference type="InterPro" id="IPR003356">
    <property type="entry name" value="DNA_methylase_A-5"/>
</dbReference>
<gene>
    <name evidence="7" type="ORF">F3I20_03125</name>
</gene>
<evidence type="ECO:0000313" key="7">
    <source>
        <dbReference type="EMBL" id="KAA6128255.1"/>
    </source>
</evidence>
<proteinExistence type="inferred from homology"/>
<keyword evidence="2 7" id="KW-0489">Methyltransferase</keyword>
<dbReference type="SUPFAM" id="SSF53335">
    <property type="entry name" value="S-adenosyl-L-methionine-dependent methyltransferases"/>
    <property type="match status" value="1"/>
</dbReference>